<evidence type="ECO:0000313" key="1">
    <source>
        <dbReference type="EMBL" id="KAB2599501.1"/>
    </source>
</evidence>
<sequence>MMMSMRLKQLRQDNEVEMRLKMVISMLIMNVMKVMKVFNKYALFAAVNVEDDITDSEFVDSNYSLEDDHHHAVDDTVIDTVIRDVERGEGVGNQHQEVIDARDVEDIPLDDEIEDSDGLHNFDDLGSECDENVIYPEFNEEIDMDDPKFENGLKFKDVAQLREAVWPHSSAPFIKLKRNEKWKISARCEKNCPLRLYAFRLYNEDSMQVKTYVGKHECPRIWRENPNSKVARLVKRYDAALML</sequence>
<organism evidence="1 2">
    <name type="scientific">Pyrus ussuriensis x Pyrus communis</name>
    <dbReference type="NCBI Taxonomy" id="2448454"/>
    <lineage>
        <taxon>Eukaryota</taxon>
        <taxon>Viridiplantae</taxon>
        <taxon>Streptophyta</taxon>
        <taxon>Embryophyta</taxon>
        <taxon>Tracheophyta</taxon>
        <taxon>Spermatophyta</taxon>
        <taxon>Magnoliopsida</taxon>
        <taxon>eudicotyledons</taxon>
        <taxon>Gunneridae</taxon>
        <taxon>Pentapetalae</taxon>
        <taxon>rosids</taxon>
        <taxon>fabids</taxon>
        <taxon>Rosales</taxon>
        <taxon>Rosaceae</taxon>
        <taxon>Amygdaloideae</taxon>
        <taxon>Maleae</taxon>
        <taxon>Pyrus</taxon>
    </lineage>
</organism>
<dbReference type="OrthoDB" id="1746950at2759"/>
<reference evidence="1 2" key="3">
    <citation type="submission" date="2019-11" db="EMBL/GenBank/DDBJ databases">
        <title>A de novo genome assembly of a pear dwarfing rootstock.</title>
        <authorList>
            <person name="Wang F."/>
            <person name="Wang J."/>
            <person name="Li S."/>
            <person name="Zhang Y."/>
            <person name="Fang M."/>
            <person name="Ma L."/>
            <person name="Zhao Y."/>
            <person name="Jiang S."/>
        </authorList>
    </citation>
    <scope>NUCLEOTIDE SEQUENCE [LARGE SCALE GENOMIC DNA]</scope>
    <source>
        <strain evidence="1">S2</strain>
        <tissue evidence="1">Leaf</tissue>
    </source>
</reference>
<dbReference type="AlphaFoldDB" id="A0A5N5FCC9"/>
<comment type="caution">
    <text evidence="1">The sequence shown here is derived from an EMBL/GenBank/DDBJ whole genome shotgun (WGS) entry which is preliminary data.</text>
</comment>
<keyword evidence="2" id="KW-1185">Reference proteome</keyword>
<accession>A0A5N5FCC9</accession>
<evidence type="ECO:0008006" key="3">
    <source>
        <dbReference type="Google" id="ProtNLM"/>
    </source>
</evidence>
<dbReference type="Proteomes" id="UP000327157">
    <property type="component" value="Chromosome 13"/>
</dbReference>
<reference evidence="2" key="2">
    <citation type="submission" date="2019-10" db="EMBL/GenBank/DDBJ databases">
        <title>A de novo genome assembly of a pear dwarfing rootstock.</title>
        <authorList>
            <person name="Wang F."/>
            <person name="Wang J."/>
            <person name="Li S."/>
            <person name="Zhang Y."/>
            <person name="Fang M."/>
            <person name="Ma L."/>
            <person name="Zhao Y."/>
            <person name="Jiang S."/>
        </authorList>
    </citation>
    <scope>NUCLEOTIDE SEQUENCE [LARGE SCALE GENOMIC DNA]</scope>
</reference>
<evidence type="ECO:0000313" key="2">
    <source>
        <dbReference type="Proteomes" id="UP000327157"/>
    </source>
</evidence>
<reference evidence="1 2" key="1">
    <citation type="submission" date="2019-09" db="EMBL/GenBank/DDBJ databases">
        <authorList>
            <person name="Ou C."/>
        </authorList>
    </citation>
    <scope>NUCLEOTIDE SEQUENCE [LARGE SCALE GENOMIC DNA]</scope>
    <source>
        <strain evidence="1">S2</strain>
        <tissue evidence="1">Leaf</tissue>
    </source>
</reference>
<name>A0A5N5FCC9_9ROSA</name>
<proteinExistence type="predicted"/>
<dbReference type="EMBL" id="SMOL01000753">
    <property type="protein sequence ID" value="KAB2599501.1"/>
    <property type="molecule type" value="Genomic_DNA"/>
</dbReference>
<gene>
    <name evidence="1" type="ORF">D8674_009772</name>
</gene>
<protein>
    <recommendedName>
        <fullName evidence="3">Transposase MuDR plant domain-containing protein</fullName>
    </recommendedName>
</protein>